<dbReference type="GO" id="GO:0007156">
    <property type="term" value="P:homophilic cell adhesion via plasma membrane adhesion molecules"/>
    <property type="evidence" value="ECO:0007669"/>
    <property type="project" value="InterPro"/>
</dbReference>
<keyword evidence="2" id="KW-0472">Membrane</keyword>
<organism evidence="5">
    <name type="scientific">Capitella teleta</name>
    <name type="common">Polychaete worm</name>
    <dbReference type="NCBI Taxonomy" id="283909"/>
    <lineage>
        <taxon>Eukaryota</taxon>
        <taxon>Metazoa</taxon>
        <taxon>Spiralia</taxon>
        <taxon>Lophotrochozoa</taxon>
        <taxon>Annelida</taxon>
        <taxon>Polychaeta</taxon>
        <taxon>Sedentaria</taxon>
        <taxon>Scolecida</taxon>
        <taxon>Capitellidae</taxon>
        <taxon>Capitella</taxon>
    </lineage>
</organism>
<dbReference type="EMBL" id="KB306380">
    <property type="protein sequence ID" value="ELT99934.1"/>
    <property type="molecule type" value="Genomic_DNA"/>
</dbReference>
<keyword evidence="2" id="KW-1133">Transmembrane helix</keyword>
<evidence type="ECO:0000313" key="5">
    <source>
        <dbReference type="EMBL" id="ELT99934.1"/>
    </source>
</evidence>
<dbReference type="Pfam" id="PF00028">
    <property type="entry name" value="Cadherin"/>
    <property type="match status" value="3"/>
</dbReference>
<dbReference type="PRINTS" id="PR00205">
    <property type="entry name" value="CADHERIN"/>
</dbReference>
<evidence type="ECO:0000259" key="4">
    <source>
        <dbReference type="PROSITE" id="PS50268"/>
    </source>
</evidence>
<feature type="non-terminal residue" evidence="5">
    <location>
        <position position="355"/>
    </location>
</feature>
<reference evidence="6" key="3">
    <citation type="submission" date="2015-06" db="UniProtKB">
        <authorList>
            <consortium name="EnsemblMetazoa"/>
        </authorList>
    </citation>
    <scope>IDENTIFICATION</scope>
</reference>
<dbReference type="SUPFAM" id="SSF49313">
    <property type="entry name" value="Cadherin-like"/>
    <property type="match status" value="3"/>
</dbReference>
<proteinExistence type="predicted"/>
<dbReference type="EMBL" id="AMQN01047831">
    <property type="status" value="NOT_ANNOTATED_CDS"/>
    <property type="molecule type" value="Genomic_DNA"/>
</dbReference>
<feature type="domain" description="Cadherin" evidence="4">
    <location>
        <begin position="98"/>
        <end position="204"/>
    </location>
</feature>
<protein>
    <recommendedName>
        <fullName evidence="4">Cadherin domain-containing protein</fullName>
    </recommendedName>
</protein>
<dbReference type="CDD" id="cd11304">
    <property type="entry name" value="Cadherin_repeat"/>
    <property type="match status" value="4"/>
</dbReference>
<dbReference type="Gene3D" id="2.60.40.60">
    <property type="entry name" value="Cadherins"/>
    <property type="match status" value="4"/>
</dbReference>
<dbReference type="PANTHER" id="PTHR24026">
    <property type="entry name" value="FAT ATYPICAL CADHERIN-RELATED"/>
    <property type="match status" value="1"/>
</dbReference>
<evidence type="ECO:0000256" key="2">
    <source>
        <dbReference type="ARBA" id="ARBA00022989"/>
    </source>
</evidence>
<feature type="domain" description="Cadherin" evidence="4">
    <location>
        <begin position="201"/>
        <end position="307"/>
    </location>
</feature>
<reference evidence="7" key="1">
    <citation type="submission" date="2012-12" db="EMBL/GenBank/DDBJ databases">
        <authorList>
            <person name="Hellsten U."/>
            <person name="Grimwood J."/>
            <person name="Chapman J.A."/>
            <person name="Shapiro H."/>
            <person name="Aerts A."/>
            <person name="Otillar R.P."/>
            <person name="Terry A.Y."/>
            <person name="Boore J.L."/>
            <person name="Simakov O."/>
            <person name="Marletaz F."/>
            <person name="Cho S.-J."/>
            <person name="Edsinger-Gonzales E."/>
            <person name="Havlak P."/>
            <person name="Kuo D.-H."/>
            <person name="Larsson T."/>
            <person name="Lv J."/>
            <person name="Arendt D."/>
            <person name="Savage R."/>
            <person name="Osoegawa K."/>
            <person name="de Jong P."/>
            <person name="Lindberg D.R."/>
            <person name="Seaver E.C."/>
            <person name="Weisblat D.A."/>
            <person name="Putnam N.H."/>
            <person name="Grigoriev I.V."/>
            <person name="Rokhsar D.S."/>
        </authorList>
    </citation>
    <scope>NUCLEOTIDE SEQUENCE</scope>
    <source>
        <strain evidence="7">I ESC-2004</strain>
    </source>
</reference>
<reference evidence="5 7" key="2">
    <citation type="journal article" date="2013" name="Nature">
        <title>Insights into bilaterian evolution from three spiralian genomes.</title>
        <authorList>
            <person name="Simakov O."/>
            <person name="Marletaz F."/>
            <person name="Cho S.J."/>
            <person name="Edsinger-Gonzales E."/>
            <person name="Havlak P."/>
            <person name="Hellsten U."/>
            <person name="Kuo D.H."/>
            <person name="Larsson T."/>
            <person name="Lv J."/>
            <person name="Arendt D."/>
            <person name="Savage R."/>
            <person name="Osoegawa K."/>
            <person name="de Jong P."/>
            <person name="Grimwood J."/>
            <person name="Chapman J.A."/>
            <person name="Shapiro H."/>
            <person name="Aerts A."/>
            <person name="Otillar R.P."/>
            <person name="Terry A.Y."/>
            <person name="Boore J.L."/>
            <person name="Grigoriev I.V."/>
            <person name="Lindberg D.R."/>
            <person name="Seaver E.C."/>
            <person name="Weisblat D.A."/>
            <person name="Putnam N.H."/>
            <person name="Rokhsar D.S."/>
        </authorList>
    </citation>
    <scope>NUCLEOTIDE SEQUENCE</scope>
    <source>
        <strain evidence="5 7">I ESC-2004</strain>
    </source>
</reference>
<feature type="non-terminal residue" evidence="5">
    <location>
        <position position="1"/>
    </location>
</feature>
<evidence type="ECO:0000313" key="7">
    <source>
        <dbReference type="Proteomes" id="UP000014760"/>
    </source>
</evidence>
<dbReference type="HOGENOM" id="CLU_782062_0_0_1"/>
<dbReference type="STRING" id="283909.R7U1S6"/>
<name>R7U1S6_CAPTE</name>
<evidence type="ECO:0000256" key="1">
    <source>
        <dbReference type="ARBA" id="ARBA00022692"/>
    </source>
</evidence>
<dbReference type="InterPro" id="IPR002126">
    <property type="entry name" value="Cadherin-like_dom"/>
</dbReference>
<dbReference type="GO" id="GO:0005509">
    <property type="term" value="F:calcium ion binding"/>
    <property type="evidence" value="ECO:0007669"/>
    <property type="project" value="UniProtKB-UniRule"/>
</dbReference>
<dbReference type="EnsemblMetazoa" id="CapteT187674">
    <property type="protein sequence ID" value="CapteP187674"/>
    <property type="gene ID" value="CapteG187674"/>
</dbReference>
<keyword evidence="3" id="KW-0106">Calcium</keyword>
<dbReference type="GO" id="GO:0005886">
    <property type="term" value="C:plasma membrane"/>
    <property type="evidence" value="ECO:0007669"/>
    <property type="project" value="UniProtKB-SubCell"/>
</dbReference>
<dbReference type="Proteomes" id="UP000014760">
    <property type="component" value="Unassembled WGS sequence"/>
</dbReference>
<sequence length="355" mass="37114">TTVEENAAAGTVVATLSAEDVDANESFTYALVDANGDALASDDFEIVGNKIQVKAGSDINFEEATSHDLFVQVTDSGGNTYQEAVTLTVTDINEDPTDITFSATTVEENAATGTVVATLSAEDVDANESFTYALVDANGDALASDDFEIVGNKIQVKAGSDINFEEATSHDLFVQVTDSGGNTYQEAVTLTVTDINEDPTDITFSNTTVEENAATGTVVATLSAEDVDANESFTYALVDANGDALASDDFEIVGNKIQVKAGSDINFEEATSHDLFVQVTDSGGNTYQEAVTLTVTDINEDPTDITFSATTVEENAATGTVVATLSAEDVDANESFTYALVDANGDALASDDFEI</sequence>
<dbReference type="PANTHER" id="PTHR24026:SF126">
    <property type="entry name" value="PROTOCADHERIN FAT 4"/>
    <property type="match status" value="1"/>
</dbReference>
<dbReference type="OrthoDB" id="10043560at2759"/>
<dbReference type="AlphaFoldDB" id="R7U1S6"/>
<feature type="domain" description="Cadherin" evidence="4">
    <location>
        <begin position="2"/>
        <end position="101"/>
    </location>
</feature>
<dbReference type="OMA" id="TITLMEP"/>
<keyword evidence="7" id="KW-1185">Reference proteome</keyword>
<gene>
    <name evidence="5" type="ORF">CAPTEDRAFT_187674</name>
</gene>
<dbReference type="InterPro" id="IPR015919">
    <property type="entry name" value="Cadherin-like_sf"/>
</dbReference>
<dbReference type="PROSITE" id="PS50268">
    <property type="entry name" value="CADHERIN_2"/>
    <property type="match status" value="3"/>
</dbReference>
<dbReference type="SMART" id="SM00112">
    <property type="entry name" value="CA"/>
    <property type="match status" value="3"/>
</dbReference>
<keyword evidence="1" id="KW-0812">Transmembrane</keyword>
<evidence type="ECO:0000256" key="3">
    <source>
        <dbReference type="PROSITE-ProRule" id="PRU00043"/>
    </source>
</evidence>
<evidence type="ECO:0000313" key="6">
    <source>
        <dbReference type="EnsemblMetazoa" id="CapteP187674"/>
    </source>
</evidence>
<accession>R7U1S6</accession>